<feature type="transmembrane region" description="Helical" evidence="1">
    <location>
        <begin position="338"/>
        <end position="360"/>
    </location>
</feature>
<organism evidence="2 3">
    <name type="scientific">Candidatus Wolfebacteria bacterium CG03_land_8_20_14_0_80_40_12</name>
    <dbReference type="NCBI Taxonomy" id="1975069"/>
    <lineage>
        <taxon>Bacteria</taxon>
        <taxon>Candidatus Wolfeibacteriota</taxon>
    </lineage>
</organism>
<reference evidence="3" key="1">
    <citation type="submission" date="2017-09" db="EMBL/GenBank/DDBJ databases">
        <title>Depth-based differentiation of microbial function through sediment-hosted aquifers and enrichment of novel symbionts in the deep terrestrial subsurface.</title>
        <authorList>
            <person name="Probst A.J."/>
            <person name="Ladd B."/>
            <person name="Jarett J.K."/>
            <person name="Geller-Mcgrath D.E."/>
            <person name="Sieber C.M.K."/>
            <person name="Emerson J.B."/>
            <person name="Anantharaman K."/>
            <person name="Thomas B.C."/>
            <person name="Malmstrom R."/>
            <person name="Stieglmeier M."/>
            <person name="Klingl A."/>
            <person name="Woyke T."/>
            <person name="Ryan C.M."/>
            <person name="Banfield J.F."/>
        </authorList>
    </citation>
    <scope>NUCLEOTIDE SEQUENCE [LARGE SCALE GENOMIC DNA]</scope>
</reference>
<name>A0A2M7B541_9BACT</name>
<evidence type="ECO:0000256" key="1">
    <source>
        <dbReference type="SAM" id="Phobius"/>
    </source>
</evidence>
<feature type="non-terminal residue" evidence="2">
    <location>
        <position position="361"/>
    </location>
</feature>
<evidence type="ECO:0008006" key="4">
    <source>
        <dbReference type="Google" id="ProtNLM"/>
    </source>
</evidence>
<dbReference type="Proteomes" id="UP000228949">
    <property type="component" value="Unassembled WGS sequence"/>
</dbReference>
<dbReference type="EMBL" id="PEVJ01000061">
    <property type="protein sequence ID" value="PIU98243.1"/>
    <property type="molecule type" value="Genomic_DNA"/>
</dbReference>
<protein>
    <recommendedName>
        <fullName evidence="4">DUF916 domain-containing protein</fullName>
    </recommendedName>
</protein>
<keyword evidence="1" id="KW-1133">Transmembrane helix</keyword>
<evidence type="ECO:0000313" key="3">
    <source>
        <dbReference type="Proteomes" id="UP000228949"/>
    </source>
</evidence>
<sequence length="361" mass="39895">MNFYKFLIISILVACFFPLFPGAVLAQGTGIKISPLRIEELVDPGEVLEKSIKITNVSDSPKTFYPFLKDFTAGGETGQVLLISPGSQEGYFMSSWVGISPDGINFAPGEEKEIPIKIKVPDTAGPGGYYGAVVFGSIPPKIEEGGVVIVVAQQTGVLVLLQVAGDVIEEARIREFTTDRNSYSTPFKVNFVTRVENLGNVHLKPHGLIEIKSILGKKVATLRVNDSGANVLPNSIRRFENSWEGDFGFGRYTATLSLSFGTFAYEGGQGRQTLYAQRTFWIIPWKMIIPIFLGLIFVGALFALFLKLYKDRAIEKTLKEAGLRRMRYVRKYEGPSPALYLGLIILIILILVFLIGGFIFF</sequence>
<keyword evidence="1" id="KW-0472">Membrane</keyword>
<proteinExistence type="predicted"/>
<keyword evidence="1" id="KW-0812">Transmembrane</keyword>
<gene>
    <name evidence="2" type="ORF">COS61_02485</name>
</gene>
<evidence type="ECO:0000313" key="2">
    <source>
        <dbReference type="EMBL" id="PIU98243.1"/>
    </source>
</evidence>
<feature type="transmembrane region" description="Helical" evidence="1">
    <location>
        <begin position="287"/>
        <end position="309"/>
    </location>
</feature>
<dbReference type="AlphaFoldDB" id="A0A2M7B541"/>
<accession>A0A2M7B541</accession>
<comment type="caution">
    <text evidence="2">The sequence shown here is derived from an EMBL/GenBank/DDBJ whole genome shotgun (WGS) entry which is preliminary data.</text>
</comment>